<organism evidence="9 10">
    <name type="scientific">Quercus suber</name>
    <name type="common">Cork oak</name>
    <dbReference type="NCBI Taxonomy" id="58331"/>
    <lineage>
        <taxon>Eukaryota</taxon>
        <taxon>Viridiplantae</taxon>
        <taxon>Streptophyta</taxon>
        <taxon>Embryophyta</taxon>
        <taxon>Tracheophyta</taxon>
        <taxon>Spermatophyta</taxon>
        <taxon>Magnoliopsida</taxon>
        <taxon>eudicotyledons</taxon>
        <taxon>Gunneridae</taxon>
        <taxon>Pentapetalae</taxon>
        <taxon>rosids</taxon>
        <taxon>fabids</taxon>
        <taxon>Fagales</taxon>
        <taxon>Fagaceae</taxon>
        <taxon>Quercus</taxon>
    </lineage>
</organism>
<dbReference type="EMBL" id="PKMF04000164">
    <property type="protein sequence ID" value="KAK7845878.1"/>
    <property type="molecule type" value="Genomic_DNA"/>
</dbReference>
<evidence type="ECO:0000256" key="8">
    <source>
        <dbReference type="SAM" id="Phobius"/>
    </source>
</evidence>
<feature type="transmembrane region" description="Helical" evidence="8">
    <location>
        <begin position="44"/>
        <end position="61"/>
    </location>
</feature>
<dbReference type="SUPFAM" id="SSF161037">
    <property type="entry name" value="Photosystem II reaction center protein K, PsbK"/>
    <property type="match status" value="1"/>
</dbReference>
<keyword evidence="6 8" id="KW-0472">Membrane</keyword>
<evidence type="ECO:0000256" key="1">
    <source>
        <dbReference type="ARBA" id="ARBA00004167"/>
    </source>
</evidence>
<keyword evidence="5 8" id="KW-1133">Transmembrane helix</keyword>
<dbReference type="InterPro" id="IPR037270">
    <property type="entry name" value="PSII_PsbK_sf"/>
</dbReference>
<dbReference type="GO" id="GO:0009539">
    <property type="term" value="C:photosystem II reaction center"/>
    <property type="evidence" value="ECO:0007669"/>
    <property type="project" value="InterPro"/>
</dbReference>
<comment type="caution">
    <text evidence="9">The sequence shown here is derived from an EMBL/GenBank/DDBJ whole genome shotgun (WGS) entry which is preliminary data.</text>
</comment>
<evidence type="ECO:0000256" key="6">
    <source>
        <dbReference type="ARBA" id="ARBA00023136"/>
    </source>
</evidence>
<name>A0AAW0L5X0_QUESU</name>
<dbReference type="Proteomes" id="UP000237347">
    <property type="component" value="Unassembled WGS sequence"/>
</dbReference>
<dbReference type="Pfam" id="PF02532">
    <property type="entry name" value="PsbI"/>
    <property type="match status" value="1"/>
</dbReference>
<evidence type="ECO:0000313" key="9">
    <source>
        <dbReference type="EMBL" id="KAK7845878.1"/>
    </source>
</evidence>
<keyword evidence="7" id="KW-0604">Photosystem II</keyword>
<dbReference type="InterPro" id="IPR003687">
    <property type="entry name" value="PSII_PsbK"/>
</dbReference>
<evidence type="ECO:0000256" key="3">
    <source>
        <dbReference type="ARBA" id="ARBA00022531"/>
    </source>
</evidence>
<dbReference type="SUPFAM" id="SSF161041">
    <property type="entry name" value="Photosystem II reaction center protein I, PsbI"/>
    <property type="match status" value="1"/>
</dbReference>
<comment type="subcellular location">
    <subcellularLocation>
        <location evidence="1">Membrane</location>
        <topology evidence="1">Single-pass membrane protein</topology>
    </subcellularLocation>
</comment>
<proteinExistence type="inferred from homology"/>
<dbReference type="PANTHER" id="PTHR35772">
    <property type="entry name" value="PHOTOSYSTEM II REACTION CENTER PROTEIN I"/>
    <property type="match status" value="1"/>
</dbReference>
<dbReference type="PANTHER" id="PTHR35772:SF1">
    <property type="entry name" value="PHOTOSYSTEM II REACTION CENTER PROTEIN I"/>
    <property type="match status" value="1"/>
</dbReference>
<dbReference type="GO" id="GO:0015979">
    <property type="term" value="P:photosynthesis"/>
    <property type="evidence" value="ECO:0007669"/>
    <property type="project" value="UniProtKB-KW"/>
</dbReference>
<gene>
    <name evidence="9" type="primary">psbK_1</name>
    <name evidence="9" type="ORF">CFP56_008864</name>
</gene>
<dbReference type="Pfam" id="PF02533">
    <property type="entry name" value="PsbK"/>
    <property type="match status" value="1"/>
</dbReference>
<keyword evidence="2" id="KW-0674">Reaction center</keyword>
<keyword evidence="4 8" id="KW-0812">Transmembrane</keyword>
<evidence type="ECO:0000256" key="7">
    <source>
        <dbReference type="ARBA" id="ARBA00023276"/>
    </source>
</evidence>
<sequence length="130" mass="14982">MFVMLNIFSLICICLNFALSSSSFFFSKLPEAYAFLNPIVDFMPVIPLLFFSLFLFGKLLFRKRISWCQNKVCGIKMENLLSFFPQKNDLGDCVMLTLKLFVYTVVVIFVSLFIFGFLSNDPGRNPGREE</sequence>
<dbReference type="HAMAP" id="MF_01316">
    <property type="entry name" value="PSII_PsbI"/>
    <property type="match status" value="1"/>
</dbReference>
<feature type="transmembrane region" description="Helical" evidence="8">
    <location>
        <begin position="100"/>
        <end position="118"/>
    </location>
</feature>
<dbReference type="AlphaFoldDB" id="A0AAW0L5X0"/>
<dbReference type="InterPro" id="IPR037271">
    <property type="entry name" value="PSII_PsbI_sf"/>
</dbReference>
<dbReference type="InterPro" id="IPR003686">
    <property type="entry name" value="PSII_PsbI"/>
</dbReference>
<keyword evidence="3" id="KW-0602">Photosynthesis</keyword>
<evidence type="ECO:0000256" key="4">
    <source>
        <dbReference type="ARBA" id="ARBA00022692"/>
    </source>
</evidence>
<reference evidence="9 10" key="1">
    <citation type="journal article" date="2018" name="Sci. Data">
        <title>The draft genome sequence of cork oak.</title>
        <authorList>
            <person name="Ramos A.M."/>
            <person name="Usie A."/>
            <person name="Barbosa P."/>
            <person name="Barros P.M."/>
            <person name="Capote T."/>
            <person name="Chaves I."/>
            <person name="Simoes F."/>
            <person name="Abreu I."/>
            <person name="Carrasquinho I."/>
            <person name="Faro C."/>
            <person name="Guimaraes J.B."/>
            <person name="Mendonca D."/>
            <person name="Nobrega F."/>
            <person name="Rodrigues L."/>
            <person name="Saibo N.J.M."/>
            <person name="Varela M.C."/>
            <person name="Egas C."/>
            <person name="Matos J."/>
            <person name="Miguel C.M."/>
            <person name="Oliveira M.M."/>
            <person name="Ricardo C.P."/>
            <person name="Goncalves S."/>
        </authorList>
    </citation>
    <scope>NUCLEOTIDE SEQUENCE [LARGE SCALE GENOMIC DNA]</scope>
    <source>
        <strain evidence="10">cv. HL8</strain>
    </source>
</reference>
<keyword evidence="10" id="KW-1185">Reference proteome</keyword>
<evidence type="ECO:0000256" key="2">
    <source>
        <dbReference type="ARBA" id="ARBA00022469"/>
    </source>
</evidence>
<protein>
    <submittedName>
        <fullName evidence="9">Photosystem ii reaction center protein k</fullName>
    </submittedName>
</protein>
<evidence type="ECO:0000256" key="5">
    <source>
        <dbReference type="ARBA" id="ARBA00022989"/>
    </source>
</evidence>
<evidence type="ECO:0000313" key="10">
    <source>
        <dbReference type="Proteomes" id="UP000237347"/>
    </source>
</evidence>
<dbReference type="GO" id="GO:0005737">
    <property type="term" value="C:cytoplasm"/>
    <property type="evidence" value="ECO:0007669"/>
    <property type="project" value="UniProtKB-ARBA"/>
</dbReference>
<accession>A0AAW0L5X0</accession>